<evidence type="ECO:0000256" key="2">
    <source>
        <dbReference type="ARBA" id="ARBA00022612"/>
    </source>
</evidence>
<organism evidence="8">
    <name type="scientific">Bovine herpesvirus 4</name>
    <name type="common">BoHV-4</name>
    <name type="synonym">Movar virus</name>
    <dbReference type="NCBI Taxonomy" id="10385"/>
    <lineage>
        <taxon>Viruses</taxon>
        <taxon>Duplodnaviria</taxon>
        <taxon>Heunggongvirae</taxon>
        <taxon>Peploviricota</taxon>
        <taxon>Herviviricetes</taxon>
        <taxon>Herpesvirales</taxon>
        <taxon>Orthoherpesviridae</taxon>
        <taxon>Gammaherpesvirinae</taxon>
        <taxon>Rhadinovirus</taxon>
        <taxon>Rhadinovirus bovinegamma4</taxon>
    </lineage>
</organism>
<dbReference type="EMBL" id="MN551084">
    <property type="protein sequence ID" value="QJC19148.1"/>
    <property type="molecule type" value="Genomic_DNA"/>
</dbReference>
<sequence length="682" mass="77510">MLLSSFRNHLQKNYEKYSVQAQNIDWPVETPVLISKDSKTNRLAHPLIGVISRINLYSPTLKYYCDEYSTTKQPKFTPDIGYVRDLKKHDQYFLPKFQHHLSTLCEAYNHVDRQAQVEFNASILTLKAFNANGVLNELKQFLINLSCFLNGCYVSKSTCIELFQKQLILHTFYFLISIKTPEETNKMFTFFKHYVGLFDIDDNMLQCFKQKSTVFLIPRRHGKTWIVVAIISVLLASVENIHIGYVAHQKHVANAVFTEIITTLYQWFPSKNIEIKKENGTIIYTKPGRKPSTLMCATCFNKNSIRGQTFNILYVDEANFIKKEALPAILGFMLQKDAKIIFISSVNSADKSTSFLFNLRNAKEKMLNVVNYVCPEHKEDFNLQSTLTSCPCYRLHIPTYITIDESIKNTTNLFLDDVFTTELMGDISTFPTSSMFKVVEEQALFHFDICRVDTTQIDTVKIIDNVLYVYVDPAYTSNSEASGTGIGAVVPLKTKAKTIILGIEHFYLKNLTGTASQQIAYCVTSMIKAILTLHPHINHVNVAVEGNSSQDSAVAISTFINEYCPVPVFFAHCNERSSVFQWPIYILGSEKSQAFEKFICALNTGTLSASQTIVSNTIKISFDPVAYLMEQIRAIRCLPLKDGSYTYCAKQKTMSDDTLVAVVMANYMAISEKHTFKELCKT</sequence>
<reference evidence="9" key="2">
    <citation type="submission" date="2019-10" db="EMBL/GenBank/DDBJ databases">
        <title>Experimental infection of calves with contemporary bovine gammaherpesvirus type 4.</title>
        <authorList>
            <person name="Bauermann F."/>
            <person name="Kutish G."/>
            <person name="Diel D."/>
            <person name="Falkenberg S."/>
            <person name="Martins M."/>
            <person name="Flores E."/>
        </authorList>
    </citation>
    <scope>NUCLEOTIDE SEQUENCE</scope>
    <source>
        <strain evidence="9">SD16-49</strain>
    </source>
</reference>
<dbReference type="Gene3D" id="3.30.420.320">
    <property type="match status" value="1"/>
</dbReference>
<dbReference type="GO" id="GO:0051276">
    <property type="term" value="P:chromosome organization"/>
    <property type="evidence" value="ECO:0007669"/>
    <property type="project" value="InterPro"/>
</dbReference>
<organismHost>
    <name type="scientific">Panthera leo</name>
    <name type="common">Lion</name>
    <dbReference type="NCBI Taxonomy" id="9689"/>
</organismHost>
<evidence type="ECO:0000313" key="8">
    <source>
        <dbReference type="EMBL" id="AIA82774.1"/>
    </source>
</evidence>
<evidence type="ECO:0000259" key="7">
    <source>
        <dbReference type="Pfam" id="PF02500"/>
    </source>
</evidence>
<dbReference type="InterPro" id="IPR003498">
    <property type="entry name" value="DNA_pack_C"/>
</dbReference>
<dbReference type="HAMAP" id="MF_04013">
    <property type="entry name" value="HSV_TRM3"/>
    <property type="match status" value="1"/>
</dbReference>
<feature type="domain" description="Probable DNA packing protein C-terminal" evidence="6">
    <location>
        <begin position="333"/>
        <end position="677"/>
    </location>
</feature>
<accession>A0A0F6N502</accession>
<evidence type="ECO:0000256" key="5">
    <source>
        <dbReference type="ARBA" id="ARBA00023219"/>
    </source>
</evidence>
<dbReference type="GO" id="GO:0003677">
    <property type="term" value="F:DNA binding"/>
    <property type="evidence" value="ECO:0007669"/>
    <property type="project" value="UniProtKB-KW"/>
</dbReference>
<dbReference type="GO" id="GO:0016787">
    <property type="term" value="F:hydrolase activity"/>
    <property type="evidence" value="ECO:0007669"/>
    <property type="project" value="UniProtKB-KW"/>
</dbReference>
<organismHost>
    <name type="scientific">Felis catus</name>
    <name type="common">Cat</name>
    <name type="synonym">Felis silvestris catus</name>
    <dbReference type="NCBI Taxonomy" id="9685"/>
</organismHost>
<proteinExistence type="inferred from homology"/>
<evidence type="ECO:0000256" key="4">
    <source>
        <dbReference type="ARBA" id="ARBA00023125"/>
    </source>
</evidence>
<evidence type="ECO:0000313" key="9">
    <source>
        <dbReference type="EMBL" id="QJC19148.1"/>
    </source>
</evidence>
<dbReference type="Pfam" id="PF02500">
    <property type="entry name" value="DNA_pack_N"/>
    <property type="match status" value="1"/>
</dbReference>
<feature type="domain" description="Probable DNA packing protein N-terminal" evidence="7">
    <location>
        <begin position="42"/>
        <end position="307"/>
    </location>
</feature>
<evidence type="ECO:0000259" key="6">
    <source>
        <dbReference type="Pfam" id="PF02499"/>
    </source>
</evidence>
<evidence type="ECO:0000256" key="3">
    <source>
        <dbReference type="ARBA" id="ARBA00022801"/>
    </source>
</evidence>
<keyword evidence="4" id="KW-0238">DNA-binding</keyword>
<keyword evidence="3" id="KW-0378">Hydrolase</keyword>
<name>A0A0F6N502_BHV4</name>
<dbReference type="InterPro" id="IPR038435">
    <property type="entry name" value="DNA_pack_C_sf"/>
</dbReference>
<dbReference type="Pfam" id="PF02499">
    <property type="entry name" value="DNA_pack_C"/>
    <property type="match status" value="1"/>
</dbReference>
<keyword evidence="5" id="KW-0231">Viral genome packaging</keyword>
<dbReference type="EMBL" id="KC999113">
    <property type="protein sequence ID" value="AIA82774.1"/>
    <property type="molecule type" value="Genomic_DNA"/>
</dbReference>
<dbReference type="InterPro" id="IPR027417">
    <property type="entry name" value="P-loop_NTPase"/>
</dbReference>
<keyword evidence="2" id="KW-1188">Viral release from host cell</keyword>
<dbReference type="Gene3D" id="3.40.50.300">
    <property type="entry name" value="P-loop containing nucleotide triphosphate hydrolases"/>
    <property type="match status" value="1"/>
</dbReference>
<organismHost>
    <name type="scientific">Bos taurus</name>
    <name type="common">Bovine</name>
    <dbReference type="NCBI Taxonomy" id="9913"/>
</organismHost>
<reference evidence="8" key="1">
    <citation type="submission" date="2013-05" db="EMBL/GenBank/DDBJ databases">
        <title>Seroprevalence against a Canadian isolate of bovine herpesvirus 4 (BHV4) is higher in various diseases affected bovine dairy herds compared to healthy herds.</title>
        <authorList>
            <person name="Music N."/>
            <person name="Laroche J."/>
            <person name="Tremblay D."/>
            <person name="Mandeville I."/>
            <person name="Bellehumeur C."/>
            <person name="Charette S.J."/>
            <person name="Gagnon C.A."/>
        </authorList>
    </citation>
    <scope>NUCLEOTIDE SEQUENCE</scope>
    <source>
        <strain evidence="8">FMV09-1180503</strain>
    </source>
</reference>
<evidence type="ECO:0000256" key="1">
    <source>
        <dbReference type="ARBA" id="ARBA00022562"/>
    </source>
</evidence>
<dbReference type="InterPro" id="IPR033663">
    <property type="entry name" value="HSV_TRM3"/>
</dbReference>
<dbReference type="InterPro" id="IPR003499">
    <property type="entry name" value="DNA_pack_N"/>
</dbReference>
<protein>
    <submittedName>
        <fullName evidence="8">Cleavage/packaging protein</fullName>
    </submittedName>
</protein>
<keyword evidence="1" id="KW-1048">Host nucleus</keyword>